<reference evidence="1 2" key="2">
    <citation type="submission" date="2019-11" db="EMBL/GenBank/DDBJ databases">
        <authorList>
            <person name="Lu H."/>
        </authorList>
    </citation>
    <scope>NUCLEOTIDE SEQUENCE [LARGE SCALE GENOMIC DNA]</scope>
    <source>
        <strain evidence="1 2">FIM1</strain>
    </source>
</reference>
<keyword evidence="2" id="KW-1185">Reference proteome</keyword>
<proteinExistence type="predicted"/>
<organism evidence="1 2">
    <name type="scientific">Kluyveromyces marxianus</name>
    <name type="common">Yeast</name>
    <name type="synonym">Candida kefyr</name>
    <dbReference type="NCBI Taxonomy" id="4911"/>
    <lineage>
        <taxon>Eukaryota</taxon>
        <taxon>Fungi</taxon>
        <taxon>Dikarya</taxon>
        <taxon>Ascomycota</taxon>
        <taxon>Saccharomycotina</taxon>
        <taxon>Saccharomycetes</taxon>
        <taxon>Saccharomycetales</taxon>
        <taxon>Saccharomycetaceae</taxon>
        <taxon>Kluyveromyces</taxon>
    </lineage>
</organism>
<name>A0ABX6EXD6_KLUMA</name>
<evidence type="ECO:0000313" key="1">
    <source>
        <dbReference type="EMBL" id="QGN16953.1"/>
    </source>
</evidence>
<dbReference type="InterPro" id="IPR036612">
    <property type="entry name" value="KH_dom_type_1_sf"/>
</dbReference>
<evidence type="ECO:0000313" key="2">
    <source>
        <dbReference type="Proteomes" id="UP000422736"/>
    </source>
</evidence>
<protein>
    <submittedName>
        <fullName evidence="1">Protein MER1</fullName>
    </submittedName>
</protein>
<reference evidence="1 2" key="1">
    <citation type="submission" date="2016-03" db="EMBL/GenBank/DDBJ databases">
        <title>How can Kluyveromyces marxianus grow so fast - potential evolutionary course in Saccharomyces Complex revealed by comparative genomics.</title>
        <authorList>
            <person name="Mo W."/>
            <person name="Lu W."/>
            <person name="Yang X."/>
            <person name="Qi J."/>
            <person name="Lv H."/>
        </authorList>
    </citation>
    <scope>NUCLEOTIDE SEQUENCE [LARGE SCALE GENOMIC DNA]</scope>
    <source>
        <strain evidence="1 2">FIM1</strain>
    </source>
</reference>
<dbReference type="EMBL" id="CP015058">
    <property type="protein sequence ID" value="QGN16953.1"/>
    <property type="molecule type" value="Genomic_DNA"/>
</dbReference>
<sequence>MTSRREILKDISNHQEQHLLATNSVSKSNSDLKVSFQKRIPLIAGRWFIDIKNKSRTPTSFLHFEGFDESNYVIWYLGEAEVLSFLLASQKFVLVKLCQSADLPQTLQELKSNYRLNHTDICLEGCIQDVNNDLILLQSLIECPLKVNKMICCTEKEEKREEDWTSFIENESNTEKLNTMQEFPLNLNRLEVSFLIGYKGCRIEYLKQECEVDIKIMPISYKLTHAELQDPTRVAQDIRLYGNLQNLQKSLIMIEQFLRIAPLSSKTKIQRF</sequence>
<dbReference type="SUPFAM" id="SSF54791">
    <property type="entry name" value="Eukaryotic type KH-domain (KH-domain type I)"/>
    <property type="match status" value="1"/>
</dbReference>
<accession>A0ABX6EXD6</accession>
<dbReference type="Proteomes" id="UP000422736">
    <property type="component" value="Chromosome 5"/>
</dbReference>
<gene>
    <name evidence="1" type="primary">MER1</name>
    <name evidence="1" type="ORF">FIM1_3680</name>
</gene>